<dbReference type="AlphaFoldDB" id="A0A6I9WI52"/>
<evidence type="ECO:0000313" key="11">
    <source>
        <dbReference type="Proteomes" id="UP000504615"/>
    </source>
</evidence>
<keyword evidence="9" id="KW-0807">Transducer</keyword>
<protein>
    <submittedName>
        <fullName evidence="12">Uncharacterized protein LOC105430480</fullName>
    </submittedName>
</protein>
<keyword evidence="5" id="KW-0552">Olfaction</keyword>
<comment type="subcellular location">
    <subcellularLocation>
        <location evidence="1">Cell membrane</location>
        <topology evidence="1">Multi-pass membrane protein</topology>
    </subcellularLocation>
</comment>
<evidence type="ECO:0000313" key="12">
    <source>
        <dbReference type="RefSeq" id="XP_011642368.1"/>
    </source>
</evidence>
<dbReference type="GO" id="GO:0004984">
    <property type="term" value="F:olfactory receptor activity"/>
    <property type="evidence" value="ECO:0007669"/>
    <property type="project" value="InterPro"/>
</dbReference>
<keyword evidence="3" id="KW-0716">Sensory transduction</keyword>
<dbReference type="KEGG" id="pbar:105430480"/>
<evidence type="ECO:0000256" key="10">
    <source>
        <dbReference type="SAM" id="Phobius"/>
    </source>
</evidence>
<keyword evidence="8" id="KW-0675">Receptor</keyword>
<evidence type="ECO:0000256" key="7">
    <source>
        <dbReference type="ARBA" id="ARBA00023136"/>
    </source>
</evidence>
<accession>A0A6I9WI52</accession>
<evidence type="ECO:0000256" key="6">
    <source>
        <dbReference type="ARBA" id="ARBA00022989"/>
    </source>
</evidence>
<dbReference type="Pfam" id="PF02949">
    <property type="entry name" value="7tm_6"/>
    <property type="match status" value="1"/>
</dbReference>
<evidence type="ECO:0000256" key="9">
    <source>
        <dbReference type="ARBA" id="ARBA00023224"/>
    </source>
</evidence>
<keyword evidence="2" id="KW-1003">Cell membrane</keyword>
<dbReference type="GO" id="GO:0005549">
    <property type="term" value="F:odorant binding"/>
    <property type="evidence" value="ECO:0007669"/>
    <property type="project" value="InterPro"/>
</dbReference>
<evidence type="ECO:0000256" key="2">
    <source>
        <dbReference type="ARBA" id="ARBA00022475"/>
    </source>
</evidence>
<evidence type="ECO:0000256" key="8">
    <source>
        <dbReference type="ARBA" id="ARBA00023170"/>
    </source>
</evidence>
<gene>
    <name evidence="12" type="primary">LOC105430480</name>
</gene>
<evidence type="ECO:0000256" key="3">
    <source>
        <dbReference type="ARBA" id="ARBA00022606"/>
    </source>
</evidence>
<dbReference type="GO" id="GO:0005886">
    <property type="term" value="C:plasma membrane"/>
    <property type="evidence" value="ECO:0007669"/>
    <property type="project" value="UniProtKB-SubCell"/>
</dbReference>
<dbReference type="Proteomes" id="UP000504615">
    <property type="component" value="Unplaced"/>
</dbReference>
<feature type="transmembrane region" description="Helical" evidence="10">
    <location>
        <begin position="107"/>
        <end position="133"/>
    </location>
</feature>
<evidence type="ECO:0000256" key="5">
    <source>
        <dbReference type="ARBA" id="ARBA00022725"/>
    </source>
</evidence>
<keyword evidence="11" id="KW-1185">Reference proteome</keyword>
<name>A0A6I9WI52_9HYME</name>
<organism evidence="11 12">
    <name type="scientific">Pogonomyrmex barbatus</name>
    <name type="common">red harvester ant</name>
    <dbReference type="NCBI Taxonomy" id="144034"/>
    <lineage>
        <taxon>Eukaryota</taxon>
        <taxon>Metazoa</taxon>
        <taxon>Ecdysozoa</taxon>
        <taxon>Arthropoda</taxon>
        <taxon>Hexapoda</taxon>
        <taxon>Insecta</taxon>
        <taxon>Pterygota</taxon>
        <taxon>Neoptera</taxon>
        <taxon>Endopterygota</taxon>
        <taxon>Hymenoptera</taxon>
        <taxon>Apocrita</taxon>
        <taxon>Aculeata</taxon>
        <taxon>Formicoidea</taxon>
        <taxon>Formicidae</taxon>
        <taxon>Myrmicinae</taxon>
        <taxon>Pogonomyrmex</taxon>
    </lineage>
</organism>
<dbReference type="GO" id="GO:0007165">
    <property type="term" value="P:signal transduction"/>
    <property type="evidence" value="ECO:0007669"/>
    <property type="project" value="UniProtKB-KW"/>
</dbReference>
<keyword evidence="4 10" id="KW-0812">Transmembrane</keyword>
<reference evidence="12" key="1">
    <citation type="submission" date="2025-08" db="UniProtKB">
        <authorList>
            <consortium name="RefSeq"/>
        </authorList>
    </citation>
    <scope>IDENTIFICATION</scope>
</reference>
<keyword evidence="7 10" id="KW-0472">Membrane</keyword>
<dbReference type="InterPro" id="IPR004117">
    <property type="entry name" value="7tm6_olfct_rcpt"/>
</dbReference>
<dbReference type="PANTHER" id="PTHR21137">
    <property type="entry name" value="ODORANT RECEPTOR"/>
    <property type="match status" value="1"/>
</dbReference>
<dbReference type="OrthoDB" id="7634903at2759"/>
<evidence type="ECO:0000256" key="4">
    <source>
        <dbReference type="ARBA" id="ARBA00022692"/>
    </source>
</evidence>
<sequence>MNNIFTQYVTLYFQAFLPIVKMMTEDWISLKLSIERDVMMKRARTARLIVICGYVLMTMIFTMIIIFPCFGISFRHITNLTDRDKLLPLQAYYFYDTDKSPQFELTFIVQALTIFLGAVAYTSVDAFFGLAVLHICGQLENFRCRLVNLVSYKDFNSVLRNNVIIHLRLIRFSQLLIIIIK</sequence>
<keyword evidence="6 10" id="KW-1133">Transmembrane helix</keyword>
<dbReference type="RefSeq" id="XP_011642368.1">
    <property type="nucleotide sequence ID" value="XM_011644066.1"/>
</dbReference>
<dbReference type="GeneID" id="105430480"/>
<feature type="transmembrane region" description="Helical" evidence="10">
    <location>
        <begin position="48"/>
        <end position="74"/>
    </location>
</feature>
<proteinExistence type="predicted"/>
<evidence type="ECO:0000256" key="1">
    <source>
        <dbReference type="ARBA" id="ARBA00004651"/>
    </source>
</evidence>
<dbReference type="PANTHER" id="PTHR21137:SF35">
    <property type="entry name" value="ODORANT RECEPTOR 19A-RELATED"/>
    <property type="match status" value="1"/>
</dbReference>